<evidence type="ECO:0000256" key="1">
    <source>
        <dbReference type="ARBA" id="ARBA00001917"/>
    </source>
</evidence>
<keyword evidence="3" id="KW-0288">FMN</keyword>
<dbReference type="PANTHER" id="PTHR42917:SF2">
    <property type="entry name" value="2,4-DIENOYL-COA REDUCTASE [(2E)-ENOYL-COA-PRODUCING]"/>
    <property type="match status" value="1"/>
</dbReference>
<dbReference type="PRINTS" id="PR00368">
    <property type="entry name" value="FADPNR"/>
</dbReference>
<comment type="caution">
    <text evidence="6">The sequence shown here is derived from an EMBL/GenBank/DDBJ whole genome shotgun (WGS) entry which is preliminary data.</text>
</comment>
<dbReference type="InterPro" id="IPR051793">
    <property type="entry name" value="NADH:flavin_oxidoreductase"/>
</dbReference>
<dbReference type="Gene3D" id="3.20.20.70">
    <property type="entry name" value="Aldolase class I"/>
    <property type="match status" value="1"/>
</dbReference>
<feature type="domain" description="FAD/NAD(P)-binding" evidence="5">
    <location>
        <begin position="71"/>
        <end position="335"/>
    </location>
</feature>
<dbReference type="InterPro" id="IPR013785">
    <property type="entry name" value="Aldolase_TIM"/>
</dbReference>
<proteinExistence type="predicted"/>
<evidence type="ECO:0000256" key="2">
    <source>
        <dbReference type="ARBA" id="ARBA00022630"/>
    </source>
</evidence>
<accession>A0A0F8YLG2</accession>
<evidence type="ECO:0000256" key="3">
    <source>
        <dbReference type="ARBA" id="ARBA00022643"/>
    </source>
</evidence>
<dbReference type="AlphaFoldDB" id="A0A0F8YLG2"/>
<dbReference type="InterPro" id="IPR023753">
    <property type="entry name" value="FAD/NAD-binding_dom"/>
</dbReference>
<dbReference type="Gene3D" id="3.40.50.720">
    <property type="entry name" value="NAD(P)-binding Rossmann-like Domain"/>
    <property type="match status" value="1"/>
</dbReference>
<keyword evidence="4" id="KW-0560">Oxidoreductase</keyword>
<dbReference type="EMBL" id="LAZR01068822">
    <property type="protein sequence ID" value="KKK48921.1"/>
    <property type="molecule type" value="Genomic_DNA"/>
</dbReference>
<dbReference type="PANTHER" id="PTHR42917">
    <property type="entry name" value="2,4-DIENOYL-COA REDUCTASE"/>
    <property type="match status" value="1"/>
</dbReference>
<evidence type="ECO:0000256" key="4">
    <source>
        <dbReference type="ARBA" id="ARBA00023002"/>
    </source>
</evidence>
<feature type="non-terminal residue" evidence="6">
    <location>
        <position position="338"/>
    </location>
</feature>
<organism evidence="6">
    <name type="scientific">marine sediment metagenome</name>
    <dbReference type="NCBI Taxonomy" id="412755"/>
    <lineage>
        <taxon>unclassified sequences</taxon>
        <taxon>metagenomes</taxon>
        <taxon>ecological metagenomes</taxon>
    </lineage>
</organism>
<dbReference type="SUPFAM" id="SSF51395">
    <property type="entry name" value="FMN-linked oxidoreductases"/>
    <property type="match status" value="1"/>
</dbReference>
<dbReference type="InterPro" id="IPR036188">
    <property type="entry name" value="FAD/NAD-bd_sf"/>
</dbReference>
<dbReference type="SUPFAM" id="SSF51905">
    <property type="entry name" value="FAD/NAD(P)-binding domain"/>
    <property type="match status" value="1"/>
</dbReference>
<sequence>GKADMVAVGRAMFADLHWASKVAGGKESDIVHCIRCNMCHKHIVIDRAGAVKCTVNPGLLREEVKPAPNKKKVIVAGAGPAGLEAALRASERGHNVLLYEKSGSIGGNVKLGSIAPFKKDLRFVIERYEKQLKNSGVEFISGSEMTPAQLLDKEPDTAVIAVGAEENIPDIPGIRQPEIISARECYLRKSSGKKGKGRVGIIGAGTVGCELAWHLSLLGRKVYLIDILPYGKWLGNEHPTNRFILLENLCDEGVDILDEAKILELGEKGKYIKLERDKVEYRISVDDIVLAAGYKESGAFGRELRSLAGKKNAPEIYEIGDCAEARDIHWAIREGYDT</sequence>
<reference evidence="6" key="1">
    <citation type="journal article" date="2015" name="Nature">
        <title>Complex archaea that bridge the gap between prokaryotes and eukaryotes.</title>
        <authorList>
            <person name="Spang A."/>
            <person name="Saw J.H."/>
            <person name="Jorgensen S.L."/>
            <person name="Zaremba-Niedzwiedzka K."/>
            <person name="Martijn J."/>
            <person name="Lind A.E."/>
            <person name="van Eijk R."/>
            <person name="Schleper C."/>
            <person name="Guy L."/>
            <person name="Ettema T.J."/>
        </authorList>
    </citation>
    <scope>NUCLEOTIDE SEQUENCE</scope>
</reference>
<dbReference type="Gene3D" id="3.50.50.60">
    <property type="entry name" value="FAD/NAD(P)-binding domain"/>
    <property type="match status" value="1"/>
</dbReference>
<feature type="non-terminal residue" evidence="6">
    <location>
        <position position="1"/>
    </location>
</feature>
<dbReference type="Pfam" id="PF07992">
    <property type="entry name" value="Pyr_redox_2"/>
    <property type="match status" value="1"/>
</dbReference>
<evidence type="ECO:0000313" key="6">
    <source>
        <dbReference type="EMBL" id="KKK48921.1"/>
    </source>
</evidence>
<name>A0A0F8YLG2_9ZZZZ</name>
<protein>
    <recommendedName>
        <fullName evidence="5">FAD/NAD(P)-binding domain-containing protein</fullName>
    </recommendedName>
</protein>
<gene>
    <name evidence="6" type="ORF">LCGC14_3140270</name>
</gene>
<comment type="cofactor">
    <cofactor evidence="1">
        <name>FMN</name>
        <dbReference type="ChEBI" id="CHEBI:58210"/>
    </cofactor>
</comment>
<evidence type="ECO:0000259" key="5">
    <source>
        <dbReference type="Pfam" id="PF07992"/>
    </source>
</evidence>
<dbReference type="GO" id="GO:0016491">
    <property type="term" value="F:oxidoreductase activity"/>
    <property type="evidence" value="ECO:0007669"/>
    <property type="project" value="UniProtKB-KW"/>
</dbReference>
<keyword evidence="2" id="KW-0285">Flavoprotein</keyword>